<dbReference type="GO" id="GO:0005634">
    <property type="term" value="C:nucleus"/>
    <property type="evidence" value="ECO:0007669"/>
    <property type="project" value="TreeGrafter"/>
</dbReference>
<keyword evidence="11" id="KW-0804">Transcription</keyword>
<evidence type="ECO:0000313" key="17">
    <source>
        <dbReference type="EMBL" id="NXD79148.1"/>
    </source>
</evidence>
<keyword evidence="14" id="KW-0175">Coiled coil</keyword>
<evidence type="ECO:0000256" key="14">
    <source>
        <dbReference type="SAM" id="Coils"/>
    </source>
</evidence>
<dbReference type="Pfam" id="PF00170">
    <property type="entry name" value="bZIP_1"/>
    <property type="match status" value="1"/>
</dbReference>
<keyword evidence="13" id="KW-0539">Nucleus</keyword>
<evidence type="ECO:0000259" key="16">
    <source>
        <dbReference type="PROSITE" id="PS50217"/>
    </source>
</evidence>
<evidence type="ECO:0000313" key="18">
    <source>
        <dbReference type="Proteomes" id="UP000648918"/>
    </source>
</evidence>
<keyword evidence="18" id="KW-1185">Reference proteome</keyword>
<feature type="region of interest" description="Disordered" evidence="15">
    <location>
        <begin position="371"/>
        <end position="422"/>
    </location>
</feature>
<dbReference type="Proteomes" id="UP000648918">
    <property type="component" value="Unassembled WGS sequence"/>
</dbReference>
<evidence type="ECO:0000256" key="3">
    <source>
        <dbReference type="ARBA" id="ARBA00022692"/>
    </source>
</evidence>
<comment type="subcellular location">
    <subcellularLocation>
        <location evidence="1">Endoplasmic reticulum membrane</location>
        <topology evidence="1">Single-pass type II membrane protein</topology>
    </subcellularLocation>
</comment>
<keyword evidence="9" id="KW-0472">Membrane</keyword>
<dbReference type="PANTHER" id="PTHR45996:SF4">
    <property type="entry name" value="CYCLIC AMP-RESPONSIVE ELEMENT-BINDING PROTEIN 3"/>
    <property type="match status" value="1"/>
</dbReference>
<feature type="compositionally biased region" description="Polar residues" evidence="15">
    <location>
        <begin position="371"/>
        <end position="392"/>
    </location>
</feature>
<dbReference type="CDD" id="cd14689">
    <property type="entry name" value="bZIP_CREB3"/>
    <property type="match status" value="1"/>
</dbReference>
<evidence type="ECO:0000256" key="2">
    <source>
        <dbReference type="ARBA" id="ARBA00009050"/>
    </source>
</evidence>
<feature type="coiled-coil region" evidence="14">
    <location>
        <begin position="247"/>
        <end position="288"/>
    </location>
</feature>
<sequence length="455" mass="50275">MSYPEELTALADEDLLKFLLKDDAPCLEIPGEENGLLGDWDLPEPEVSSSGRIAAGLWGVLASYLLKVFSLQFLNKEIDDFISSLLSPFEDEPGMLQGYLPADSDGSISEDQNLSHSPGSDFASSPRSSDVVQFDHNYSLHQDWPVLESVKSEMAEGDVSIDLGNFSFAVAVDAGPKLVPGAPVQVSEFPELVLTEEERQLLEKEGVSLPTCLPLTKTEEQLLKKVRRKIRNKQSAQDSRRRKKIYVDGLENRVAACTAQNHELQKKVQLLQKQNTSLLEQLRKLQALVRQSTTKTTTASTCIMVLGLSFCLILSPSLYSFGSREPQPELRVLLRQIREVPDQVRQAAPGVQEEAVLEKLSPELEDFSLSGSLNQSWEEGQSPPKTNPSSAFNGNLSANPLAAASSELGPPQPQEQRSQSDPVHMAVLAGQKVKRQEWVEYTARVVIQQHLADEM</sequence>
<evidence type="ECO:0000256" key="4">
    <source>
        <dbReference type="ARBA" id="ARBA00022824"/>
    </source>
</evidence>
<feature type="compositionally biased region" description="Polar residues" evidence="15">
    <location>
        <begin position="106"/>
        <end position="128"/>
    </location>
</feature>
<dbReference type="GO" id="GO:0005789">
    <property type="term" value="C:endoplasmic reticulum membrane"/>
    <property type="evidence" value="ECO:0007669"/>
    <property type="project" value="UniProtKB-SubCell"/>
</dbReference>
<evidence type="ECO:0000256" key="5">
    <source>
        <dbReference type="ARBA" id="ARBA00022968"/>
    </source>
</evidence>
<evidence type="ECO:0000256" key="7">
    <source>
        <dbReference type="ARBA" id="ARBA00023015"/>
    </source>
</evidence>
<keyword evidence="4" id="KW-0256">Endoplasmic reticulum</keyword>
<evidence type="ECO:0000256" key="6">
    <source>
        <dbReference type="ARBA" id="ARBA00022989"/>
    </source>
</evidence>
<keyword evidence="12" id="KW-0325">Glycoprotein</keyword>
<dbReference type="GO" id="GO:0000978">
    <property type="term" value="F:RNA polymerase II cis-regulatory region sequence-specific DNA binding"/>
    <property type="evidence" value="ECO:0007669"/>
    <property type="project" value="TreeGrafter"/>
</dbReference>
<comment type="similarity">
    <text evidence="2">Belongs to the bZIP family. ATF subfamily.</text>
</comment>
<keyword evidence="7" id="KW-0805">Transcription regulation</keyword>
<comment type="caution">
    <text evidence="17">The sequence shown here is derived from an EMBL/GenBank/DDBJ whole genome shotgun (WGS) entry which is preliminary data.</text>
</comment>
<dbReference type="InterPro" id="IPR046347">
    <property type="entry name" value="bZIP_sf"/>
</dbReference>
<keyword evidence="3" id="KW-0812">Transmembrane</keyword>
<feature type="non-terminal residue" evidence="17">
    <location>
        <position position="455"/>
    </location>
</feature>
<dbReference type="InterPro" id="IPR004827">
    <property type="entry name" value="bZIP"/>
</dbReference>
<keyword evidence="5" id="KW-0735">Signal-anchor</keyword>
<keyword evidence="8" id="KW-0238">DNA-binding</keyword>
<dbReference type="SMART" id="SM00338">
    <property type="entry name" value="BRLZ"/>
    <property type="match status" value="1"/>
</dbReference>
<keyword evidence="10" id="KW-0010">Activator</keyword>
<evidence type="ECO:0000256" key="12">
    <source>
        <dbReference type="ARBA" id="ARBA00023180"/>
    </source>
</evidence>
<dbReference type="SUPFAM" id="SSF57959">
    <property type="entry name" value="Leucine zipper domain"/>
    <property type="match status" value="1"/>
</dbReference>
<feature type="region of interest" description="Disordered" evidence="15">
    <location>
        <begin position="96"/>
        <end position="128"/>
    </location>
</feature>
<evidence type="ECO:0000256" key="8">
    <source>
        <dbReference type="ARBA" id="ARBA00023125"/>
    </source>
</evidence>
<dbReference type="FunFam" id="1.20.5.170:FF:000042">
    <property type="entry name" value="Cyclic AMP-responsive element-binding protein 3-like protein 3"/>
    <property type="match status" value="1"/>
</dbReference>
<dbReference type="AlphaFoldDB" id="A0A851YLZ7"/>
<dbReference type="PROSITE" id="PS50217">
    <property type="entry name" value="BZIP"/>
    <property type="match status" value="1"/>
</dbReference>
<feature type="non-terminal residue" evidence="17">
    <location>
        <position position="1"/>
    </location>
</feature>
<evidence type="ECO:0000256" key="10">
    <source>
        <dbReference type="ARBA" id="ARBA00023159"/>
    </source>
</evidence>
<dbReference type="PANTHER" id="PTHR45996">
    <property type="entry name" value="AGAP001464-PB"/>
    <property type="match status" value="1"/>
</dbReference>
<evidence type="ECO:0000256" key="13">
    <source>
        <dbReference type="ARBA" id="ARBA00023242"/>
    </source>
</evidence>
<dbReference type="OrthoDB" id="674948at2759"/>
<dbReference type="EMBL" id="WBNJ01000073">
    <property type="protein sequence ID" value="NXD79148.1"/>
    <property type="molecule type" value="Genomic_DNA"/>
</dbReference>
<dbReference type="InterPro" id="IPR051381">
    <property type="entry name" value="CREB_ATF_subfamily"/>
</dbReference>
<accession>A0A851YLZ7</accession>
<reference evidence="17" key="1">
    <citation type="submission" date="2019-09" db="EMBL/GenBank/DDBJ databases">
        <title>Bird 10,000 Genomes (B10K) Project - Family phase.</title>
        <authorList>
            <person name="Zhang G."/>
        </authorList>
    </citation>
    <scope>NUCLEOTIDE SEQUENCE</scope>
    <source>
        <strain evidence="17">B10K-DU-024-03</strain>
        <tissue evidence="17">Muscle</tissue>
    </source>
</reference>
<evidence type="ECO:0000256" key="11">
    <source>
        <dbReference type="ARBA" id="ARBA00023163"/>
    </source>
</evidence>
<keyword evidence="6" id="KW-1133">Transmembrane helix</keyword>
<evidence type="ECO:0000256" key="9">
    <source>
        <dbReference type="ARBA" id="ARBA00023136"/>
    </source>
</evidence>
<organism evidence="17 18">
    <name type="scientific">Halcyon senegalensis</name>
    <dbReference type="NCBI Taxonomy" id="342381"/>
    <lineage>
        <taxon>Eukaryota</taxon>
        <taxon>Metazoa</taxon>
        <taxon>Chordata</taxon>
        <taxon>Craniata</taxon>
        <taxon>Vertebrata</taxon>
        <taxon>Euteleostomi</taxon>
        <taxon>Archelosauria</taxon>
        <taxon>Archosauria</taxon>
        <taxon>Dinosauria</taxon>
        <taxon>Saurischia</taxon>
        <taxon>Theropoda</taxon>
        <taxon>Coelurosauria</taxon>
        <taxon>Aves</taxon>
        <taxon>Neognathae</taxon>
        <taxon>Neoaves</taxon>
        <taxon>Telluraves</taxon>
        <taxon>Coraciimorphae</taxon>
        <taxon>Coraciiformes</taxon>
        <taxon>Alcedinidae</taxon>
        <taxon>Halcyon</taxon>
    </lineage>
</organism>
<feature type="domain" description="BZIP" evidence="16">
    <location>
        <begin position="222"/>
        <end position="285"/>
    </location>
</feature>
<evidence type="ECO:0000256" key="15">
    <source>
        <dbReference type="SAM" id="MobiDB-lite"/>
    </source>
</evidence>
<protein>
    <submittedName>
        <fullName evidence="17">CREB3 protein</fullName>
    </submittedName>
</protein>
<dbReference type="GO" id="GO:0000981">
    <property type="term" value="F:DNA-binding transcription factor activity, RNA polymerase II-specific"/>
    <property type="evidence" value="ECO:0007669"/>
    <property type="project" value="TreeGrafter"/>
</dbReference>
<name>A0A851YLZ7_9AVES</name>
<dbReference type="Gene3D" id="1.20.5.170">
    <property type="match status" value="1"/>
</dbReference>
<proteinExistence type="inferred from homology"/>
<gene>
    <name evidence="17" type="primary">Creb3</name>
    <name evidence="17" type="ORF">HALSEN_R02287</name>
</gene>
<evidence type="ECO:0000256" key="1">
    <source>
        <dbReference type="ARBA" id="ARBA00004648"/>
    </source>
</evidence>
<feature type="compositionally biased region" description="Low complexity" evidence="15">
    <location>
        <begin position="393"/>
        <end position="408"/>
    </location>
</feature>